<accession>A0A074Z5Z2</accession>
<evidence type="ECO:0000256" key="4">
    <source>
        <dbReference type="SAM" id="MobiDB-lite"/>
    </source>
</evidence>
<dbReference type="InterPro" id="IPR012340">
    <property type="entry name" value="NA-bd_OB-fold"/>
</dbReference>
<gene>
    <name evidence="6" type="ORF">AUEXF2481DRAFT_5866</name>
</gene>
<evidence type="ECO:0000313" key="7">
    <source>
        <dbReference type="Proteomes" id="UP000030641"/>
    </source>
</evidence>
<keyword evidence="3" id="KW-0779">Telomere</keyword>
<reference evidence="6 7" key="1">
    <citation type="journal article" date="2014" name="BMC Genomics">
        <title>Genome sequencing of four Aureobasidium pullulans varieties: biotechnological potential, stress tolerance, and description of new species.</title>
        <authorList>
            <person name="Gostin Ar C."/>
            <person name="Ohm R.A."/>
            <person name="Kogej T."/>
            <person name="Sonjak S."/>
            <person name="Turk M."/>
            <person name="Zajc J."/>
            <person name="Zalar P."/>
            <person name="Grube M."/>
            <person name="Sun H."/>
            <person name="Han J."/>
            <person name="Sharma A."/>
            <person name="Chiniquy J."/>
            <person name="Ngan C.Y."/>
            <person name="Lipzen A."/>
            <person name="Barry K."/>
            <person name="Grigoriev I.V."/>
            <person name="Gunde-Cimerman N."/>
        </authorList>
    </citation>
    <scope>NUCLEOTIDE SEQUENCE [LARGE SCALE GENOMIC DNA]</scope>
    <source>
        <strain evidence="6 7">EXF-2481</strain>
    </source>
</reference>
<evidence type="ECO:0000259" key="5">
    <source>
        <dbReference type="Pfam" id="PF10451"/>
    </source>
</evidence>
<proteinExistence type="predicted"/>
<dbReference type="CDD" id="cd03524">
    <property type="entry name" value="RPA2_OBF_family"/>
    <property type="match status" value="1"/>
</dbReference>
<sequence>MSDPYGYQNQNQNQGQYGGYQAPQQGYGGYQQSPPAPQYGDQQQYGGQQQYGSTPQYGDNQYNQQYGAPAHGGFQHGQQGGAQYGGPAPPQQQAYGQYPPQDPSHQFPQQGAYNQNAAPQDPNNPYAHQQNQYGPTDPAAGQEGDRGLMGAVTGGLGGGLLGHKAGHGIIGTIAGAFLGSKAEDKYKESHNQQQYGGHNNKWWQAAPVHNAKYFFASPTYNKWVKLTAADVHALREVKGFEGQNVYFHHNHPIRFVYLVAPIVAIQEIPNTKFLLLTLDDSSGACIDVRIERKDPTKVEAGTSNTVVENLNITTAFGYDSEIRVDGQVVDVATVMKVKCTIGRFRGSKQLELKRCNVIKDTSEETAAWESMAEFKRDVLGKPWVLSAADRVDLDVQLQEEAMREQEEERRERRTQRALQKREEHRAEKRKAREEEKEKRRLAAEKKFNRGALI</sequence>
<name>A0A074Z5Z2_AURSE</name>
<dbReference type="PANTHER" id="PTHR37014">
    <property type="entry name" value="EXPRESSION LETHALITY PROTEIN HEL10, PUTATIVE (AFU_ORTHOLOGUE AFUA_1G06580)-RELATED"/>
    <property type="match status" value="1"/>
</dbReference>
<dbReference type="EMBL" id="KL584762">
    <property type="protein sequence ID" value="KEQ94376.1"/>
    <property type="molecule type" value="Genomic_DNA"/>
</dbReference>
<dbReference type="GO" id="GO:0000781">
    <property type="term" value="C:chromosome, telomeric region"/>
    <property type="evidence" value="ECO:0007669"/>
    <property type="project" value="UniProtKB-SubCell"/>
</dbReference>
<feature type="compositionally biased region" description="Low complexity" evidence="4">
    <location>
        <begin position="1"/>
        <end position="73"/>
    </location>
</feature>
<dbReference type="Pfam" id="PF10451">
    <property type="entry name" value="Stn1"/>
    <property type="match status" value="1"/>
</dbReference>
<dbReference type="PANTHER" id="PTHR37014:SF10">
    <property type="entry name" value="RICH PROTEIN MS8, PUTATIVE (AFU_ORTHOLOGUE AFUA_7G05650)-RELATED"/>
    <property type="match status" value="1"/>
</dbReference>
<feature type="compositionally biased region" description="Gly residues" evidence="4">
    <location>
        <begin position="74"/>
        <end position="84"/>
    </location>
</feature>
<dbReference type="Gene3D" id="2.40.50.140">
    <property type="entry name" value="Nucleic acid-binding proteins"/>
    <property type="match status" value="1"/>
</dbReference>
<comment type="subcellular location">
    <subcellularLocation>
        <location evidence="1">Chromosome</location>
        <location evidence="1">Telomere</location>
    </subcellularLocation>
</comment>
<evidence type="ECO:0000256" key="2">
    <source>
        <dbReference type="ARBA" id="ARBA00022454"/>
    </source>
</evidence>
<dbReference type="Proteomes" id="UP000030641">
    <property type="component" value="Unassembled WGS sequence"/>
</dbReference>
<feature type="region of interest" description="Disordered" evidence="4">
    <location>
        <begin position="403"/>
        <end position="453"/>
    </location>
</feature>
<feature type="region of interest" description="Disordered" evidence="4">
    <location>
        <begin position="1"/>
        <end position="148"/>
    </location>
</feature>
<dbReference type="RefSeq" id="XP_013342768.1">
    <property type="nucleotide sequence ID" value="XM_013487314.1"/>
</dbReference>
<organism evidence="6 7">
    <name type="scientific">Aureobasidium subglaciale (strain EXF-2481)</name>
    <name type="common">Aureobasidium pullulans var. subglaciale</name>
    <dbReference type="NCBI Taxonomy" id="1043005"/>
    <lineage>
        <taxon>Eukaryota</taxon>
        <taxon>Fungi</taxon>
        <taxon>Dikarya</taxon>
        <taxon>Ascomycota</taxon>
        <taxon>Pezizomycotina</taxon>
        <taxon>Dothideomycetes</taxon>
        <taxon>Dothideomycetidae</taxon>
        <taxon>Dothideales</taxon>
        <taxon>Saccotheciaceae</taxon>
        <taxon>Aureobasidium</taxon>
    </lineage>
</organism>
<evidence type="ECO:0000256" key="3">
    <source>
        <dbReference type="ARBA" id="ARBA00022895"/>
    </source>
</evidence>
<keyword evidence="2" id="KW-0158">Chromosome</keyword>
<evidence type="ECO:0000313" key="6">
    <source>
        <dbReference type="EMBL" id="KEQ94376.1"/>
    </source>
</evidence>
<dbReference type="InParanoid" id="A0A074Z5Z2"/>
<feature type="compositionally biased region" description="Low complexity" evidence="4">
    <location>
        <begin position="112"/>
        <end position="127"/>
    </location>
</feature>
<dbReference type="OrthoDB" id="77828at2759"/>
<feature type="compositionally biased region" description="Basic and acidic residues" evidence="4">
    <location>
        <begin position="419"/>
        <end position="447"/>
    </location>
</feature>
<dbReference type="AlphaFoldDB" id="A0A074Z5Z2"/>
<dbReference type="InterPro" id="IPR018856">
    <property type="entry name" value="Stn1_N"/>
</dbReference>
<feature type="domain" description="CST complex subunit Stn1 N-terminal" evidence="5">
    <location>
        <begin position="243"/>
        <end position="412"/>
    </location>
</feature>
<keyword evidence="7" id="KW-1185">Reference proteome</keyword>
<protein>
    <recommendedName>
        <fullName evidence="5">CST complex subunit Stn1 N-terminal domain-containing protein</fullName>
    </recommendedName>
</protein>
<dbReference type="HOGENOM" id="CLU_604072_0_0_1"/>
<evidence type="ECO:0000256" key="1">
    <source>
        <dbReference type="ARBA" id="ARBA00004574"/>
    </source>
</evidence>
<dbReference type="GeneID" id="25369249"/>